<dbReference type="EMBL" id="KY978631">
    <property type="protein sequence ID" value="ASS84922.1"/>
    <property type="molecule type" value="Genomic_DNA"/>
</dbReference>
<name>A0A223DQF1_KLEPN</name>
<reference evidence="1" key="1">
    <citation type="submission" date="2019-05" db="EMBL/GenBank/DDBJ databases">
        <title>Complete sequence of plasmid p447-IMP harbouring the metallo-beta-lactamase gene blaIMP-8.</title>
        <authorList>
            <person name="Zhan Z."/>
            <person name="Feng J."/>
            <person name="Jiang X."/>
            <person name="Liang Q."/>
            <person name="Liang L."/>
            <person name="Yuan M."/>
            <person name="Fang H."/>
            <person name="Li P."/>
            <person name="Zhou D."/>
        </authorList>
    </citation>
    <scope>NUCLEOTIDE SEQUENCE</scope>
    <source>
        <strain evidence="1">447</strain>
        <plasmid evidence="1">p447-IMP</plasmid>
    </source>
</reference>
<geneLocation type="plasmid" evidence="1">
    <name>p447-IMP</name>
</geneLocation>
<protein>
    <submittedName>
        <fullName evidence="1">Type IV pilus inner membrane protein PilM</fullName>
    </submittedName>
</protein>
<keyword evidence="1" id="KW-0614">Plasmid</keyword>
<dbReference type="AlphaFoldDB" id="A0A223DQF1"/>
<dbReference type="RefSeq" id="WP_074458557.1">
    <property type="nucleotide sequence ID" value="NZ_KY978631.1"/>
</dbReference>
<sequence length="144" mass="15511">MLSLNNLIFIVFLVITSSLSVSLLHSQSGQIDRTNIDINARALLVYVDAASMYVTNNTNTSGILTNKVSLPTWFKQTNGFTVYSDGNNTFIYTPSTPGLMSRLRAITSGSKTLGLSNQSTIILNGGIVQPKPAAIPANQVVYIL</sequence>
<gene>
    <name evidence="1" type="primary">pilM</name>
</gene>
<organism evidence="1">
    <name type="scientific">Klebsiella pneumoniae</name>
    <dbReference type="NCBI Taxonomy" id="573"/>
    <lineage>
        <taxon>Bacteria</taxon>
        <taxon>Pseudomonadati</taxon>
        <taxon>Pseudomonadota</taxon>
        <taxon>Gammaproteobacteria</taxon>
        <taxon>Enterobacterales</taxon>
        <taxon>Enterobacteriaceae</taxon>
        <taxon>Klebsiella/Raoultella group</taxon>
        <taxon>Klebsiella</taxon>
        <taxon>Klebsiella pneumoniae complex</taxon>
    </lineage>
</organism>
<evidence type="ECO:0000313" key="1">
    <source>
        <dbReference type="EMBL" id="ASS84922.1"/>
    </source>
</evidence>
<accession>A0A223DQF1</accession>
<proteinExistence type="predicted"/>
<dbReference type="Gene3D" id="3.30.450.360">
    <property type="match status" value="1"/>
</dbReference>
<dbReference type="Pfam" id="PF07419">
    <property type="entry name" value="PilM"/>
    <property type="match status" value="1"/>
</dbReference>
<dbReference type="InterPro" id="IPR009987">
    <property type="entry name" value="IM_PilM"/>
</dbReference>